<dbReference type="Pfam" id="PF00652">
    <property type="entry name" value="Ricin_B_lectin"/>
    <property type="match status" value="1"/>
</dbReference>
<dbReference type="EMBL" id="MRZV01000223">
    <property type="protein sequence ID" value="PIK55176.1"/>
    <property type="molecule type" value="Genomic_DNA"/>
</dbReference>
<dbReference type="InterPro" id="IPR045885">
    <property type="entry name" value="GalNAc-T"/>
</dbReference>
<organism evidence="21 22">
    <name type="scientific">Stichopus japonicus</name>
    <name type="common">Sea cucumber</name>
    <dbReference type="NCBI Taxonomy" id="307972"/>
    <lineage>
        <taxon>Eukaryota</taxon>
        <taxon>Metazoa</taxon>
        <taxon>Echinodermata</taxon>
        <taxon>Eleutherozoa</taxon>
        <taxon>Echinozoa</taxon>
        <taxon>Holothuroidea</taxon>
        <taxon>Aspidochirotacea</taxon>
        <taxon>Aspidochirotida</taxon>
        <taxon>Stichopodidae</taxon>
        <taxon>Apostichopus</taxon>
    </lineage>
</organism>
<evidence type="ECO:0000256" key="16">
    <source>
        <dbReference type="ARBA" id="ARBA00023211"/>
    </source>
</evidence>
<dbReference type="Pfam" id="PF00535">
    <property type="entry name" value="Glycos_transf_2"/>
    <property type="match status" value="1"/>
</dbReference>
<evidence type="ECO:0000256" key="5">
    <source>
        <dbReference type="ARBA" id="ARBA00012644"/>
    </source>
</evidence>
<dbReference type="GO" id="GO:0004653">
    <property type="term" value="F:polypeptide N-acetylgalactosaminyltransferase activity"/>
    <property type="evidence" value="ECO:0007669"/>
    <property type="project" value="UniProtKB-EC"/>
</dbReference>
<keyword evidence="14" id="KW-0472">Membrane</keyword>
<keyword evidence="13 19" id="KW-0333">Golgi apparatus</keyword>
<evidence type="ECO:0000256" key="18">
    <source>
        <dbReference type="ARBA" id="ARBA00052209"/>
    </source>
</evidence>
<dbReference type="InterPro" id="IPR029044">
    <property type="entry name" value="Nucleotide-diphossugar_trans"/>
</dbReference>
<keyword evidence="11" id="KW-0735">Signal-anchor</keyword>
<comment type="pathway">
    <text evidence="3 19">Protein modification; protein glycosylation.</text>
</comment>
<keyword evidence="6 19" id="KW-0328">Glycosyltransferase</keyword>
<evidence type="ECO:0000256" key="9">
    <source>
        <dbReference type="ARBA" id="ARBA00022723"/>
    </source>
</evidence>
<dbReference type="PANTHER" id="PTHR11675">
    <property type="entry name" value="N-ACETYLGALACTOSAMINYLTRANSFERASE"/>
    <property type="match status" value="1"/>
</dbReference>
<reference evidence="21 22" key="1">
    <citation type="journal article" date="2017" name="PLoS Biol.">
        <title>The sea cucumber genome provides insights into morphological evolution and visceral regeneration.</title>
        <authorList>
            <person name="Zhang X."/>
            <person name="Sun L."/>
            <person name="Yuan J."/>
            <person name="Sun Y."/>
            <person name="Gao Y."/>
            <person name="Zhang L."/>
            <person name="Li S."/>
            <person name="Dai H."/>
            <person name="Hamel J.F."/>
            <person name="Liu C."/>
            <person name="Yu Y."/>
            <person name="Liu S."/>
            <person name="Lin W."/>
            <person name="Guo K."/>
            <person name="Jin S."/>
            <person name="Xu P."/>
            <person name="Storey K.B."/>
            <person name="Huan P."/>
            <person name="Zhang T."/>
            <person name="Zhou Y."/>
            <person name="Zhang J."/>
            <person name="Lin C."/>
            <person name="Li X."/>
            <person name="Xing L."/>
            <person name="Huo D."/>
            <person name="Sun M."/>
            <person name="Wang L."/>
            <person name="Mercier A."/>
            <person name="Li F."/>
            <person name="Yang H."/>
            <person name="Xiang J."/>
        </authorList>
    </citation>
    <scope>NUCLEOTIDE SEQUENCE [LARGE SCALE GENOMIC DNA]</scope>
    <source>
        <strain evidence="21">Shaxun</strain>
        <tissue evidence="21">Muscle</tissue>
    </source>
</reference>
<evidence type="ECO:0000256" key="3">
    <source>
        <dbReference type="ARBA" id="ARBA00004922"/>
    </source>
</evidence>
<name>A0A2G8L4J6_STIJA</name>
<dbReference type="STRING" id="307972.A0A2G8L4J6"/>
<dbReference type="SMART" id="SM00458">
    <property type="entry name" value="RICIN"/>
    <property type="match status" value="1"/>
</dbReference>
<dbReference type="PROSITE" id="PS50231">
    <property type="entry name" value="RICIN_B_LECTIN"/>
    <property type="match status" value="1"/>
</dbReference>
<evidence type="ECO:0000256" key="8">
    <source>
        <dbReference type="ARBA" id="ARBA00022692"/>
    </source>
</evidence>
<dbReference type="GO" id="GO:0030246">
    <property type="term" value="F:carbohydrate binding"/>
    <property type="evidence" value="ECO:0007669"/>
    <property type="project" value="UniProtKB-KW"/>
</dbReference>
<keyword evidence="7 19" id="KW-0808">Transferase</keyword>
<evidence type="ECO:0000256" key="7">
    <source>
        <dbReference type="ARBA" id="ARBA00022679"/>
    </source>
</evidence>
<comment type="catalytic activity">
    <reaction evidence="18">
        <text>L-seryl-[protein] + UDP-N-acetyl-alpha-D-galactosamine = a 3-O-[N-acetyl-alpha-D-galactosaminyl]-L-seryl-[protein] + UDP + H(+)</text>
        <dbReference type="Rhea" id="RHEA:23956"/>
        <dbReference type="Rhea" id="RHEA-COMP:9863"/>
        <dbReference type="Rhea" id="RHEA-COMP:12788"/>
        <dbReference type="ChEBI" id="CHEBI:15378"/>
        <dbReference type="ChEBI" id="CHEBI:29999"/>
        <dbReference type="ChEBI" id="CHEBI:53604"/>
        <dbReference type="ChEBI" id="CHEBI:58223"/>
        <dbReference type="ChEBI" id="CHEBI:67138"/>
        <dbReference type="EC" id="2.4.1.41"/>
    </reaction>
</comment>
<dbReference type="AlphaFoldDB" id="A0A2G8L4J6"/>
<keyword evidence="9" id="KW-0479">Metal-binding</keyword>
<dbReference type="UniPathway" id="UPA00378"/>
<keyword evidence="12" id="KW-1133">Transmembrane helix</keyword>
<dbReference type="OrthoDB" id="429263at2759"/>
<evidence type="ECO:0000256" key="12">
    <source>
        <dbReference type="ARBA" id="ARBA00022989"/>
    </source>
</evidence>
<feature type="domain" description="Ricin B lectin" evidence="20">
    <location>
        <begin position="373"/>
        <end position="499"/>
    </location>
</feature>
<dbReference type="CDD" id="cd02510">
    <property type="entry name" value="pp-GalNAc-T"/>
    <property type="match status" value="1"/>
</dbReference>
<dbReference type="CDD" id="cd23441">
    <property type="entry name" value="beta-trefoil_Ricin_GALNT14-like"/>
    <property type="match status" value="1"/>
</dbReference>
<comment type="catalytic activity">
    <reaction evidence="17">
        <text>L-threonyl-[protein] + UDP-N-acetyl-alpha-D-galactosamine = a 3-O-[N-acetyl-alpha-D-galactosaminyl]-L-threonyl-[protein] + UDP + H(+)</text>
        <dbReference type="Rhea" id="RHEA:52424"/>
        <dbReference type="Rhea" id="RHEA-COMP:11060"/>
        <dbReference type="Rhea" id="RHEA-COMP:11689"/>
        <dbReference type="ChEBI" id="CHEBI:15378"/>
        <dbReference type="ChEBI" id="CHEBI:30013"/>
        <dbReference type="ChEBI" id="CHEBI:58223"/>
        <dbReference type="ChEBI" id="CHEBI:67138"/>
        <dbReference type="ChEBI" id="CHEBI:87075"/>
        <dbReference type="EC" id="2.4.1.41"/>
    </reaction>
</comment>
<keyword evidence="16 19" id="KW-0464">Manganese</keyword>
<dbReference type="InterPro" id="IPR035992">
    <property type="entry name" value="Ricin_B-like_lectins"/>
</dbReference>
<evidence type="ECO:0000256" key="10">
    <source>
        <dbReference type="ARBA" id="ARBA00022734"/>
    </source>
</evidence>
<evidence type="ECO:0000313" key="22">
    <source>
        <dbReference type="Proteomes" id="UP000230750"/>
    </source>
</evidence>
<dbReference type="InterPro" id="IPR000772">
    <property type="entry name" value="Ricin_B_lectin"/>
</dbReference>
<dbReference type="FunFam" id="3.90.550.10:FF:000020">
    <property type="entry name" value="Polypeptide N-acetylgalactosaminyltransferase"/>
    <property type="match status" value="1"/>
</dbReference>
<evidence type="ECO:0000256" key="17">
    <source>
        <dbReference type="ARBA" id="ARBA00050905"/>
    </source>
</evidence>
<dbReference type="SUPFAM" id="SSF50370">
    <property type="entry name" value="Ricin B-like lectins"/>
    <property type="match status" value="1"/>
</dbReference>
<evidence type="ECO:0000256" key="14">
    <source>
        <dbReference type="ARBA" id="ARBA00023136"/>
    </source>
</evidence>
<accession>A0A2G8L4J6</accession>
<dbReference type="GO" id="GO:0000139">
    <property type="term" value="C:Golgi membrane"/>
    <property type="evidence" value="ECO:0007669"/>
    <property type="project" value="UniProtKB-SubCell"/>
</dbReference>
<evidence type="ECO:0000256" key="1">
    <source>
        <dbReference type="ARBA" id="ARBA00001936"/>
    </source>
</evidence>
<comment type="subcellular location">
    <subcellularLocation>
        <location evidence="2 19">Golgi apparatus membrane</location>
        <topology evidence="2 19">Single-pass type II membrane protein</topology>
    </subcellularLocation>
</comment>
<evidence type="ECO:0000256" key="19">
    <source>
        <dbReference type="RuleBase" id="RU361242"/>
    </source>
</evidence>
<evidence type="ECO:0000313" key="21">
    <source>
        <dbReference type="EMBL" id="PIK55176.1"/>
    </source>
</evidence>
<protein>
    <recommendedName>
        <fullName evidence="5 19">Polypeptide N-acetylgalactosaminyltransferase</fullName>
        <ecNumber evidence="19">2.4.1.-</ecNumber>
    </recommendedName>
    <alternativeName>
        <fullName evidence="19">Protein-UDP acetylgalactosaminyltransferase</fullName>
    </alternativeName>
</protein>
<gene>
    <name evidence="21" type="ORF">BSL78_07906</name>
</gene>
<comment type="caution">
    <text evidence="21">The sequence shown here is derived from an EMBL/GenBank/DDBJ whole genome shotgun (WGS) entry which is preliminary data.</text>
</comment>
<evidence type="ECO:0000256" key="4">
    <source>
        <dbReference type="ARBA" id="ARBA00005680"/>
    </source>
</evidence>
<proteinExistence type="inferred from homology"/>
<keyword evidence="15 19" id="KW-1015">Disulfide bond</keyword>
<keyword evidence="8" id="KW-0812">Transmembrane</keyword>
<comment type="similarity">
    <text evidence="4 19">Belongs to the glycosyltransferase 2 family. GalNAc-T subfamily.</text>
</comment>
<dbReference type="SUPFAM" id="SSF53448">
    <property type="entry name" value="Nucleotide-diphospho-sugar transferases"/>
    <property type="match status" value="1"/>
</dbReference>
<evidence type="ECO:0000256" key="11">
    <source>
        <dbReference type="ARBA" id="ARBA00022968"/>
    </source>
</evidence>
<dbReference type="Proteomes" id="UP000230750">
    <property type="component" value="Unassembled WGS sequence"/>
</dbReference>
<keyword evidence="10 19" id="KW-0430">Lectin</keyword>
<evidence type="ECO:0000259" key="20">
    <source>
        <dbReference type="SMART" id="SM00458"/>
    </source>
</evidence>
<dbReference type="Gene3D" id="3.90.550.10">
    <property type="entry name" value="Spore Coat Polysaccharide Biosynthesis Protein SpsA, Chain A"/>
    <property type="match status" value="1"/>
</dbReference>
<dbReference type="GO" id="GO:0046872">
    <property type="term" value="F:metal ion binding"/>
    <property type="evidence" value="ECO:0007669"/>
    <property type="project" value="UniProtKB-KW"/>
</dbReference>
<evidence type="ECO:0000256" key="13">
    <source>
        <dbReference type="ARBA" id="ARBA00023034"/>
    </source>
</evidence>
<dbReference type="GO" id="GO:0006493">
    <property type="term" value="P:protein O-linked glycosylation"/>
    <property type="evidence" value="ECO:0007669"/>
    <property type="project" value="TreeGrafter"/>
</dbReference>
<sequence>MIDFYQVLIPFDVEEYISVKAVPNDAKDAYSRHAFNQVSSDALPVNREVPDSRNEGCHAKRYDVSRLPVTSVIITFHNEARSTLLRTVVSVLSRSPPELIQEIILVDDCSDDPLDGETIATIPKVKLLRNPRREGLIRSRVRGADAAEAGILTFLDSHCEANIGWLQPLLARVSQEPQVVVSPIIDVINSSTFKYFSAMEDLRGGFSWSLTFKWEHISSHVKAERTDATEPIKTPMIAGGLFVIDKIWFNKLGKYDTQMEIWGGENFDLSFRVWQCGGKLEIIPCSRVGHVFRKKHPYTFPEGNANTYMRNIRRVAEVWMDEYKQYFYEARPKAKKRSFGDISQRLQLRESLQCQPFKWYLENIYPELKLPNNGAMQYGHLQQGSVCLGSPVSPATLFAWEPNIAPCSSSEKVQTWTFPKEETLQQQSMCLTASSSIPGTPVYLTECLDKDVKQRWTRWGSTGFKHVLSGLCLDNQKTNRGIVISPCNDKEPSQLWEFKLLVN</sequence>
<evidence type="ECO:0000256" key="6">
    <source>
        <dbReference type="ARBA" id="ARBA00022676"/>
    </source>
</evidence>
<dbReference type="Gene3D" id="2.80.10.50">
    <property type="match status" value="1"/>
</dbReference>
<keyword evidence="22" id="KW-1185">Reference proteome</keyword>
<evidence type="ECO:0000256" key="15">
    <source>
        <dbReference type="ARBA" id="ARBA00023157"/>
    </source>
</evidence>
<evidence type="ECO:0000256" key="2">
    <source>
        <dbReference type="ARBA" id="ARBA00004323"/>
    </source>
</evidence>
<dbReference type="InterPro" id="IPR001173">
    <property type="entry name" value="Glyco_trans_2-like"/>
</dbReference>
<dbReference type="EC" id="2.4.1.-" evidence="19"/>
<dbReference type="PANTHER" id="PTHR11675:SF119">
    <property type="entry name" value="POLYPEPTIDE N-ACETYLGALACTOSAMINYLTRANSFERASE 2"/>
    <property type="match status" value="1"/>
</dbReference>
<comment type="cofactor">
    <cofactor evidence="1 19">
        <name>Mn(2+)</name>
        <dbReference type="ChEBI" id="CHEBI:29035"/>
    </cofactor>
</comment>